<dbReference type="EMBL" id="MSIF01000006">
    <property type="protein sequence ID" value="OLF10482.1"/>
    <property type="molecule type" value="Genomic_DNA"/>
</dbReference>
<evidence type="ECO:0000313" key="2">
    <source>
        <dbReference type="Proteomes" id="UP000185696"/>
    </source>
</evidence>
<keyword evidence="2" id="KW-1185">Reference proteome</keyword>
<proteinExistence type="predicted"/>
<name>A0A7Z0WMV4_9PSEU</name>
<reference evidence="1 2" key="1">
    <citation type="submission" date="2016-12" db="EMBL/GenBank/DDBJ databases">
        <title>The draft genome sequence of Actinophytocola xinjiangensis.</title>
        <authorList>
            <person name="Wang W."/>
            <person name="Yuan L."/>
        </authorList>
    </citation>
    <scope>NUCLEOTIDE SEQUENCE [LARGE SCALE GENOMIC DNA]</scope>
    <source>
        <strain evidence="1 2">CGMCC 4.4663</strain>
    </source>
</reference>
<accession>A0A7Z0WMV4</accession>
<gene>
    <name evidence="1" type="ORF">BLA60_14895</name>
</gene>
<dbReference type="Proteomes" id="UP000185696">
    <property type="component" value="Unassembled WGS sequence"/>
</dbReference>
<sequence>MTSPRPISNNSQPDNSHIIAPYVTAWSEEMFTQAKIVRRPSGGIAYADEKLTDRDNNGILWPRTPHRPGIGRPEFGAVHPLRQRRAMRRLLCQVCAGPADQTPDGTLWLLQDHREDWPNWPENMAVTEPPVCRDCVTLSTRLCPALRKGSAVIRARRFPIVGVYGVLHTQDPTPTPVGTVTLSFDNSAVRWLRAGGLARELHDCAILTPDDLHR</sequence>
<protein>
    <submittedName>
        <fullName evidence="1">Uncharacterized protein</fullName>
    </submittedName>
</protein>
<organism evidence="1 2">
    <name type="scientific">Actinophytocola xinjiangensis</name>
    <dbReference type="NCBI Taxonomy" id="485602"/>
    <lineage>
        <taxon>Bacteria</taxon>
        <taxon>Bacillati</taxon>
        <taxon>Actinomycetota</taxon>
        <taxon>Actinomycetes</taxon>
        <taxon>Pseudonocardiales</taxon>
        <taxon>Pseudonocardiaceae</taxon>
    </lineage>
</organism>
<comment type="caution">
    <text evidence="1">The sequence shown here is derived from an EMBL/GenBank/DDBJ whole genome shotgun (WGS) entry which is preliminary data.</text>
</comment>
<dbReference type="AlphaFoldDB" id="A0A7Z0WMV4"/>
<evidence type="ECO:0000313" key="1">
    <source>
        <dbReference type="EMBL" id="OLF10482.1"/>
    </source>
</evidence>